<reference evidence="1" key="2">
    <citation type="submission" date="2017-06" db="EMBL/GenBank/DDBJ databases">
        <title>WGS assembly of Brachypodium distachyon.</title>
        <authorList>
            <consortium name="The International Brachypodium Initiative"/>
            <person name="Lucas S."/>
            <person name="Harmon-Smith M."/>
            <person name="Lail K."/>
            <person name="Tice H."/>
            <person name="Grimwood J."/>
            <person name="Bruce D."/>
            <person name="Barry K."/>
            <person name="Shu S."/>
            <person name="Lindquist E."/>
            <person name="Wang M."/>
            <person name="Pitluck S."/>
            <person name="Vogel J.P."/>
            <person name="Garvin D.F."/>
            <person name="Mockler T.C."/>
            <person name="Schmutz J."/>
            <person name="Rokhsar D."/>
            <person name="Bevan M.W."/>
        </authorList>
    </citation>
    <scope>NUCLEOTIDE SEQUENCE</scope>
    <source>
        <strain evidence="1">Bd21</strain>
    </source>
</reference>
<dbReference type="AlphaFoldDB" id="A0A2K2DBI7"/>
<evidence type="ECO:0000313" key="2">
    <source>
        <dbReference type="EnsemblPlants" id="PNT71639"/>
    </source>
</evidence>
<protein>
    <submittedName>
        <fullName evidence="1 2">Uncharacterized protein</fullName>
    </submittedName>
</protein>
<evidence type="ECO:0000313" key="1">
    <source>
        <dbReference type="EMBL" id="PNT71639.1"/>
    </source>
</evidence>
<dbReference type="Proteomes" id="UP000008810">
    <property type="component" value="Chromosome 2"/>
</dbReference>
<reference evidence="1 2" key="1">
    <citation type="journal article" date="2010" name="Nature">
        <title>Genome sequencing and analysis of the model grass Brachypodium distachyon.</title>
        <authorList>
            <consortium name="International Brachypodium Initiative"/>
        </authorList>
    </citation>
    <scope>NUCLEOTIDE SEQUENCE [LARGE SCALE GENOMIC DNA]</scope>
    <source>
        <strain evidence="1 2">Bd21</strain>
    </source>
</reference>
<reference evidence="2" key="3">
    <citation type="submission" date="2018-08" db="UniProtKB">
        <authorList>
            <consortium name="EnsemblPlants"/>
        </authorList>
    </citation>
    <scope>IDENTIFICATION</scope>
    <source>
        <strain evidence="2">cv. Bd21</strain>
    </source>
</reference>
<organism evidence="1">
    <name type="scientific">Brachypodium distachyon</name>
    <name type="common">Purple false brome</name>
    <name type="synonym">Trachynia distachya</name>
    <dbReference type="NCBI Taxonomy" id="15368"/>
    <lineage>
        <taxon>Eukaryota</taxon>
        <taxon>Viridiplantae</taxon>
        <taxon>Streptophyta</taxon>
        <taxon>Embryophyta</taxon>
        <taxon>Tracheophyta</taxon>
        <taxon>Spermatophyta</taxon>
        <taxon>Magnoliopsida</taxon>
        <taxon>Liliopsida</taxon>
        <taxon>Poales</taxon>
        <taxon>Poaceae</taxon>
        <taxon>BOP clade</taxon>
        <taxon>Pooideae</taxon>
        <taxon>Stipodae</taxon>
        <taxon>Brachypodieae</taxon>
        <taxon>Brachypodium</taxon>
    </lineage>
</organism>
<dbReference type="Gramene" id="PNT71639">
    <property type="protein sequence ID" value="PNT71639"/>
    <property type="gene ID" value="BRADI_2g32907v3"/>
</dbReference>
<gene>
    <name evidence="1" type="ORF">BRADI_2g32907v3</name>
</gene>
<evidence type="ECO:0000313" key="3">
    <source>
        <dbReference type="Proteomes" id="UP000008810"/>
    </source>
</evidence>
<name>A0A2K2DBI7_BRADI</name>
<dbReference type="EMBL" id="CM000881">
    <property type="protein sequence ID" value="PNT71639.1"/>
    <property type="molecule type" value="Genomic_DNA"/>
</dbReference>
<accession>A0A2K2DBI7</accession>
<proteinExistence type="predicted"/>
<dbReference type="EnsemblPlants" id="PNT71639">
    <property type="protein sequence ID" value="PNT71639"/>
    <property type="gene ID" value="BRADI_2g32907v3"/>
</dbReference>
<dbReference type="InParanoid" id="A0A2K2DBI7"/>
<sequence>MPQGSRGARSKGSTYFPHFNSILCSIHACIYAGRCVKCSAATAVANWFCIESYRGRRSGRICISDWEGITWRQETEKSAF</sequence>
<keyword evidence="3" id="KW-1185">Reference proteome</keyword>